<feature type="compositionally biased region" description="Polar residues" evidence="4">
    <location>
        <begin position="384"/>
        <end position="405"/>
    </location>
</feature>
<dbReference type="AlphaFoldDB" id="A0AAW0UUH9"/>
<dbReference type="GO" id="GO:1904262">
    <property type="term" value="P:negative regulation of TORC1 signaling"/>
    <property type="evidence" value="ECO:0007669"/>
    <property type="project" value="TreeGrafter"/>
</dbReference>
<dbReference type="SUPFAM" id="SSF69118">
    <property type="entry name" value="AhpD-like"/>
    <property type="match status" value="1"/>
</dbReference>
<reference evidence="5 6" key="1">
    <citation type="submission" date="2023-03" db="EMBL/GenBank/DDBJ databases">
        <title>High-quality genome of Scylla paramamosain provides insights in environmental adaptation.</title>
        <authorList>
            <person name="Zhang L."/>
        </authorList>
    </citation>
    <scope>NUCLEOTIDE SEQUENCE [LARGE SCALE GENOMIC DNA]</scope>
    <source>
        <strain evidence="5">LZ_2023a</strain>
        <tissue evidence="5">Muscle</tissue>
    </source>
</reference>
<dbReference type="GO" id="GO:0016239">
    <property type="term" value="P:positive regulation of macroautophagy"/>
    <property type="evidence" value="ECO:0007669"/>
    <property type="project" value="TreeGrafter"/>
</dbReference>
<accession>A0AAW0UUH9</accession>
<keyword evidence="3" id="KW-0963">Cytoplasm</keyword>
<evidence type="ECO:0000256" key="1">
    <source>
        <dbReference type="ARBA" id="ARBA00004496"/>
    </source>
</evidence>
<comment type="similarity">
    <text evidence="2">Belongs to the sestrin family.</text>
</comment>
<feature type="compositionally biased region" description="Basic and acidic residues" evidence="4">
    <location>
        <begin position="81"/>
        <end position="99"/>
    </location>
</feature>
<evidence type="ECO:0000256" key="4">
    <source>
        <dbReference type="SAM" id="MobiDB-lite"/>
    </source>
</evidence>
<dbReference type="PANTHER" id="PTHR12474">
    <property type="entry name" value="P53 REGULATED PA26 NUCLEAR PROTEIN SESTRIN"/>
    <property type="match status" value="1"/>
</dbReference>
<comment type="caution">
    <text evidence="5">The sequence shown here is derived from an EMBL/GenBank/DDBJ whole genome shotgun (WGS) entry which is preliminary data.</text>
</comment>
<feature type="compositionally biased region" description="Acidic residues" evidence="4">
    <location>
        <begin position="100"/>
        <end position="109"/>
    </location>
</feature>
<dbReference type="GO" id="GO:0005634">
    <property type="term" value="C:nucleus"/>
    <property type="evidence" value="ECO:0007669"/>
    <property type="project" value="InterPro"/>
</dbReference>
<sequence length="513" mass="56384">MGHLVEQSEVAAIETQVSKTTTANSTTSGPQQSEIHHLAQSQQGRDEGQRQQAAAVAAAAVVGGSQGRNPMHHANQTHHTKQSDHLNSEDGSGDKRDKSEDEELEEEENGWWAERVVGALGGLGDYGDTWYRSHAHLLHGDGPLPHTWRLYIAALAVCRHEVGWLMHALLTDFRNAGGDIRWMAGVHLAPPKLYALVPINNLLAHRPWLLLPQHIQQLTKGEESWSLGELCQALCILTHFHALSSFLHGSGLSALPVRPKKDEGEAMNGEREGNGKAAVGCLQNQKGCGESNANANCSHKSRTDMKNSSPPEGGRQRVRTYAHLTLNPTLTYEDFNGNDESCIPSFSVHEYNWQDHGYAMCSRLLGEVGAFLDERFTSALSATHTVPQKQLPEKTSVNQQPSHISESPHCDKAPAKTMPIPTKALWNYVQWLLGIQHDDCDYALLNKHLDPQVKAFVKAACCYPETLDDTAGSRPAASSSMVARLVETSVVVMEARLQSELLYALRAIMLHQC</sequence>
<protein>
    <submittedName>
        <fullName evidence="5">Uncharacterized protein</fullName>
    </submittedName>
</protein>
<dbReference type="GO" id="GO:0016684">
    <property type="term" value="F:oxidoreductase activity, acting on peroxide as acceptor"/>
    <property type="evidence" value="ECO:0007669"/>
    <property type="project" value="TreeGrafter"/>
</dbReference>
<feature type="compositionally biased region" description="Polar residues" evidence="4">
    <location>
        <begin position="15"/>
        <end position="43"/>
    </location>
</feature>
<dbReference type="EMBL" id="JARAKH010000007">
    <property type="protein sequence ID" value="KAK8402873.1"/>
    <property type="molecule type" value="Genomic_DNA"/>
</dbReference>
<organism evidence="5 6">
    <name type="scientific">Scylla paramamosain</name>
    <name type="common">Mud crab</name>
    <dbReference type="NCBI Taxonomy" id="85552"/>
    <lineage>
        <taxon>Eukaryota</taxon>
        <taxon>Metazoa</taxon>
        <taxon>Ecdysozoa</taxon>
        <taxon>Arthropoda</taxon>
        <taxon>Crustacea</taxon>
        <taxon>Multicrustacea</taxon>
        <taxon>Malacostraca</taxon>
        <taxon>Eumalacostraca</taxon>
        <taxon>Eucarida</taxon>
        <taxon>Decapoda</taxon>
        <taxon>Pleocyemata</taxon>
        <taxon>Brachyura</taxon>
        <taxon>Eubrachyura</taxon>
        <taxon>Portunoidea</taxon>
        <taxon>Portunidae</taxon>
        <taxon>Portuninae</taxon>
        <taxon>Scylla</taxon>
    </lineage>
</organism>
<dbReference type="GO" id="GO:1901031">
    <property type="term" value="P:regulation of response to reactive oxygen species"/>
    <property type="evidence" value="ECO:0007669"/>
    <property type="project" value="InterPro"/>
</dbReference>
<name>A0AAW0UUH9_SCYPA</name>
<gene>
    <name evidence="5" type="ORF">O3P69_000874</name>
</gene>
<keyword evidence="6" id="KW-1185">Reference proteome</keyword>
<dbReference type="GO" id="GO:0071233">
    <property type="term" value="P:cellular response to L-leucine"/>
    <property type="evidence" value="ECO:0007669"/>
    <property type="project" value="TreeGrafter"/>
</dbReference>
<evidence type="ECO:0000313" key="6">
    <source>
        <dbReference type="Proteomes" id="UP001487740"/>
    </source>
</evidence>
<feature type="region of interest" description="Disordered" evidence="4">
    <location>
        <begin position="1"/>
        <end position="110"/>
    </location>
</feature>
<evidence type="ECO:0000313" key="5">
    <source>
        <dbReference type="EMBL" id="KAK8402873.1"/>
    </source>
</evidence>
<feature type="region of interest" description="Disordered" evidence="4">
    <location>
        <begin position="292"/>
        <end position="315"/>
    </location>
</feature>
<dbReference type="Pfam" id="PF04636">
    <property type="entry name" value="PA26"/>
    <property type="match status" value="2"/>
</dbReference>
<comment type="subcellular location">
    <subcellularLocation>
        <location evidence="1">Cytoplasm</location>
    </subcellularLocation>
</comment>
<evidence type="ECO:0000256" key="2">
    <source>
        <dbReference type="ARBA" id="ARBA00008350"/>
    </source>
</evidence>
<dbReference type="PANTHER" id="PTHR12474:SF0">
    <property type="entry name" value="SESTRIN HOMOLOG"/>
    <property type="match status" value="1"/>
</dbReference>
<dbReference type="GO" id="GO:0070728">
    <property type="term" value="F:L-leucine binding"/>
    <property type="evidence" value="ECO:0007669"/>
    <property type="project" value="TreeGrafter"/>
</dbReference>
<feature type="compositionally biased region" description="Low complexity" evidence="4">
    <location>
        <begin position="53"/>
        <end position="62"/>
    </location>
</feature>
<dbReference type="GO" id="GO:0005737">
    <property type="term" value="C:cytoplasm"/>
    <property type="evidence" value="ECO:0007669"/>
    <property type="project" value="UniProtKB-SubCell"/>
</dbReference>
<proteinExistence type="inferred from homology"/>
<dbReference type="Proteomes" id="UP001487740">
    <property type="component" value="Unassembled WGS sequence"/>
</dbReference>
<dbReference type="InterPro" id="IPR006730">
    <property type="entry name" value="Sestrin"/>
</dbReference>
<dbReference type="InterPro" id="IPR029032">
    <property type="entry name" value="AhpD-like"/>
</dbReference>
<evidence type="ECO:0000256" key="3">
    <source>
        <dbReference type="ARBA" id="ARBA00022490"/>
    </source>
</evidence>
<feature type="region of interest" description="Disordered" evidence="4">
    <location>
        <begin position="384"/>
        <end position="413"/>
    </location>
</feature>
<dbReference type="GO" id="GO:1990253">
    <property type="term" value="P:cellular response to leucine starvation"/>
    <property type="evidence" value="ECO:0007669"/>
    <property type="project" value="TreeGrafter"/>
</dbReference>